<evidence type="ECO:0000259" key="7">
    <source>
        <dbReference type="PROSITE" id="PS50103"/>
    </source>
</evidence>
<feature type="domain" description="CHY-type" evidence="8">
    <location>
        <begin position="602"/>
        <end position="671"/>
    </location>
</feature>
<keyword evidence="3 5" id="KW-0862">Zinc</keyword>
<gene>
    <name evidence="9" type="ORF">SDRG_15594</name>
</gene>
<dbReference type="AlphaFoldDB" id="T0PMF2"/>
<dbReference type="SMART" id="SM00717">
    <property type="entry name" value="SANT"/>
    <property type="match status" value="1"/>
</dbReference>
<evidence type="ECO:0000256" key="6">
    <source>
        <dbReference type="SAM" id="MobiDB-lite"/>
    </source>
</evidence>
<dbReference type="EMBL" id="JH767227">
    <property type="protein sequence ID" value="EQC26564.1"/>
    <property type="molecule type" value="Genomic_DNA"/>
</dbReference>
<dbReference type="InterPro" id="IPR000571">
    <property type="entry name" value="Znf_CCCH"/>
</dbReference>
<dbReference type="Pfam" id="PF18044">
    <property type="entry name" value="zf-CCCH_4"/>
    <property type="match status" value="1"/>
</dbReference>
<feature type="compositionally biased region" description="Basic and acidic residues" evidence="6">
    <location>
        <begin position="210"/>
        <end position="219"/>
    </location>
</feature>
<dbReference type="GO" id="GO:0005829">
    <property type="term" value="C:cytosol"/>
    <property type="evidence" value="ECO:0007669"/>
    <property type="project" value="TreeGrafter"/>
</dbReference>
<feature type="compositionally biased region" description="Acidic residues" evidence="6">
    <location>
        <begin position="196"/>
        <end position="209"/>
    </location>
</feature>
<sequence>MASWLETLRSLTSDVERELFSVLRRYGRPEDCTPEHVVVPCTLALRLHPSDPEFPFALANGLAIWVAIPAAYPHEAATFRVHCDVAGFDALFSARIASALDAAMADCVGHLVLRKLLTWLDNHLKELIMPPKPAEVADDQAETPMDETDIVTAATEHMNAKPRVANANDAAEHKHDKHDGAIETGVDDEAKSSDDDAKDESDDGDDDEAKSDADAKGTGDDDEVDGTPMCKFFLAGKCRRGDHCKFAHVDATSSSLEEKKKKKRKRRGPSKAICRQFLDGKCRRGAKCRYAHPPLSTEDAAEDEGEDNAANSNDEQVEMLAPSPEDWSVDQQHALDAALKQFPVGCLDTKPRWEAIAACVPHKSLSDCVKRFKYLTALVKASSSRVETPPPSQRPASDMDEDKDEEELAKHDETRDARIVPAHARVKLDLVPDVSAWHIDLGALFLYQIDTAQLHAISGRFQCLNCPLSFLATLSLDAPSYKKWCPRCSLLHTVEFRPILVHGANSLAANISSINCALVDVSTPLVCLALCSGCGVEGLLSAVPRIRAEASCRGCHAKMALECKAATICKPSSAPDVPVFDMGKKTKKTKTPSENVFVVGQPLPNEGKCSHYGKSKRWFRFQCCGTAYACDICHSESTCHQATAGVFASRFICGLCSREHPTSLKECPCGNAVGAAAIKVHWEGGKGCRSQATMAATDKHKFRGLAKTQSQKCKRVGLEGKLRRERKLEKQHGA</sequence>
<name>T0PMF2_SAPDV</name>
<dbReference type="RefSeq" id="XP_008619994.1">
    <property type="nucleotide sequence ID" value="XM_008621772.1"/>
</dbReference>
<dbReference type="InterPro" id="IPR008913">
    <property type="entry name" value="Znf_CHY"/>
</dbReference>
<dbReference type="Proteomes" id="UP000030762">
    <property type="component" value="Unassembled WGS sequence"/>
</dbReference>
<keyword evidence="10" id="KW-1185">Reference proteome</keyword>
<evidence type="ECO:0000259" key="8">
    <source>
        <dbReference type="PROSITE" id="PS51266"/>
    </source>
</evidence>
<dbReference type="GeneID" id="19956321"/>
<dbReference type="SUPFAM" id="SSF161219">
    <property type="entry name" value="CHY zinc finger-like"/>
    <property type="match status" value="1"/>
</dbReference>
<dbReference type="eggNOG" id="KOG1940">
    <property type="taxonomic scope" value="Eukaryota"/>
</dbReference>
<evidence type="ECO:0000256" key="2">
    <source>
        <dbReference type="ARBA" id="ARBA00022771"/>
    </source>
</evidence>
<dbReference type="InParanoid" id="T0PMF2"/>
<dbReference type="OrthoDB" id="10253329at2759"/>
<accession>T0PMF2</accession>
<dbReference type="GO" id="GO:0043022">
    <property type="term" value="F:ribosome binding"/>
    <property type="evidence" value="ECO:0007669"/>
    <property type="project" value="InterPro"/>
</dbReference>
<feature type="region of interest" description="Disordered" evidence="6">
    <location>
        <begin position="168"/>
        <end position="226"/>
    </location>
</feature>
<feature type="region of interest" description="Disordered" evidence="6">
    <location>
        <begin position="383"/>
        <end position="414"/>
    </location>
</feature>
<evidence type="ECO:0000256" key="4">
    <source>
        <dbReference type="PROSITE-ProRule" id="PRU00601"/>
    </source>
</evidence>
<reference evidence="9 10" key="1">
    <citation type="submission" date="2012-04" db="EMBL/GenBank/DDBJ databases">
        <title>The Genome Sequence of Saprolegnia declina VS20.</title>
        <authorList>
            <consortium name="The Broad Institute Genome Sequencing Platform"/>
            <person name="Russ C."/>
            <person name="Nusbaum C."/>
            <person name="Tyler B."/>
            <person name="van West P."/>
            <person name="Dieguez-Uribeondo J."/>
            <person name="de Bruijn I."/>
            <person name="Tripathy S."/>
            <person name="Jiang R."/>
            <person name="Young S.K."/>
            <person name="Zeng Q."/>
            <person name="Gargeya S."/>
            <person name="Fitzgerald M."/>
            <person name="Haas B."/>
            <person name="Abouelleil A."/>
            <person name="Alvarado L."/>
            <person name="Arachchi H.M."/>
            <person name="Berlin A."/>
            <person name="Chapman S.B."/>
            <person name="Goldberg J."/>
            <person name="Griggs A."/>
            <person name="Gujja S."/>
            <person name="Hansen M."/>
            <person name="Howarth C."/>
            <person name="Imamovic A."/>
            <person name="Larimer J."/>
            <person name="McCowen C."/>
            <person name="Montmayeur A."/>
            <person name="Murphy C."/>
            <person name="Neiman D."/>
            <person name="Pearson M."/>
            <person name="Priest M."/>
            <person name="Roberts A."/>
            <person name="Saif S."/>
            <person name="Shea T."/>
            <person name="Sisk P."/>
            <person name="Sykes S."/>
            <person name="Wortman J."/>
            <person name="Nusbaum C."/>
            <person name="Birren B."/>
        </authorList>
    </citation>
    <scope>NUCLEOTIDE SEQUENCE [LARGE SCALE GENOMIC DNA]</scope>
    <source>
        <strain evidence="9 10">VS20</strain>
    </source>
</reference>
<feature type="zinc finger region" description="C3H1-type" evidence="5">
    <location>
        <begin position="268"/>
        <end position="295"/>
    </location>
</feature>
<dbReference type="PANTHER" id="PTHR43999">
    <property type="entry name" value="DNAJ HOMOLOG SUBFAMILY C MEMBER 2"/>
    <property type="match status" value="1"/>
</dbReference>
<feature type="domain" description="C3H1-type" evidence="7">
    <location>
        <begin position="268"/>
        <end position="295"/>
    </location>
</feature>
<dbReference type="SUPFAM" id="SSF90229">
    <property type="entry name" value="CCCH zinc finger"/>
    <property type="match status" value="2"/>
</dbReference>
<dbReference type="InterPro" id="IPR009057">
    <property type="entry name" value="Homeodomain-like_sf"/>
</dbReference>
<dbReference type="InterPro" id="IPR001005">
    <property type="entry name" value="SANT/Myb"/>
</dbReference>
<dbReference type="CDD" id="cd00167">
    <property type="entry name" value="SANT"/>
    <property type="match status" value="1"/>
</dbReference>
<feature type="compositionally biased region" description="Acidic residues" evidence="6">
    <location>
        <begin position="398"/>
        <end position="407"/>
    </location>
</feature>
<dbReference type="Gene3D" id="4.10.1000.10">
    <property type="entry name" value="Zinc finger, CCCH-type"/>
    <property type="match status" value="2"/>
</dbReference>
<dbReference type="PROSITE" id="PS50103">
    <property type="entry name" value="ZF_C3H1"/>
    <property type="match status" value="2"/>
</dbReference>
<dbReference type="VEuPathDB" id="FungiDB:SDRG_15594"/>
<feature type="compositionally biased region" description="Basic and acidic residues" evidence="6">
    <location>
        <begin position="170"/>
        <end position="181"/>
    </location>
</feature>
<dbReference type="InterPro" id="IPR036855">
    <property type="entry name" value="Znf_CCCH_sf"/>
</dbReference>
<dbReference type="InterPro" id="IPR044634">
    <property type="entry name" value="Zuotin/DnaJC2"/>
</dbReference>
<dbReference type="PROSITE" id="PS51266">
    <property type="entry name" value="ZF_CHY"/>
    <property type="match status" value="1"/>
</dbReference>
<dbReference type="STRING" id="1156394.T0PMF2"/>
<dbReference type="InterPro" id="IPR037274">
    <property type="entry name" value="Znf_CHY_sf"/>
</dbReference>
<organism evidence="9 10">
    <name type="scientific">Saprolegnia diclina (strain VS20)</name>
    <dbReference type="NCBI Taxonomy" id="1156394"/>
    <lineage>
        <taxon>Eukaryota</taxon>
        <taxon>Sar</taxon>
        <taxon>Stramenopiles</taxon>
        <taxon>Oomycota</taxon>
        <taxon>Saprolegniomycetes</taxon>
        <taxon>Saprolegniales</taxon>
        <taxon>Saprolegniaceae</taxon>
        <taxon>Saprolegnia</taxon>
    </lineage>
</organism>
<evidence type="ECO:0000313" key="10">
    <source>
        <dbReference type="Proteomes" id="UP000030762"/>
    </source>
</evidence>
<dbReference type="GO" id="GO:0008270">
    <property type="term" value="F:zinc ion binding"/>
    <property type="evidence" value="ECO:0007669"/>
    <property type="project" value="UniProtKB-KW"/>
</dbReference>
<dbReference type="SUPFAM" id="SSF46689">
    <property type="entry name" value="Homeodomain-like"/>
    <property type="match status" value="1"/>
</dbReference>
<dbReference type="SMART" id="SM00356">
    <property type="entry name" value="ZnF_C3H1"/>
    <property type="match status" value="2"/>
</dbReference>
<dbReference type="GO" id="GO:0030544">
    <property type="term" value="F:Hsp70 protein binding"/>
    <property type="evidence" value="ECO:0007669"/>
    <property type="project" value="InterPro"/>
</dbReference>
<dbReference type="Pfam" id="PF00642">
    <property type="entry name" value="zf-CCCH"/>
    <property type="match status" value="1"/>
</dbReference>
<feature type="compositionally biased region" description="Basic residues" evidence="6">
    <location>
        <begin position="260"/>
        <end position="269"/>
    </location>
</feature>
<dbReference type="GO" id="GO:0006450">
    <property type="term" value="P:regulation of translational fidelity"/>
    <property type="evidence" value="ECO:0007669"/>
    <property type="project" value="InterPro"/>
</dbReference>
<dbReference type="OMA" id="CHAKMAL"/>
<dbReference type="GO" id="GO:0051083">
    <property type="term" value="P:'de novo' cotranslational protein folding"/>
    <property type="evidence" value="ECO:0007669"/>
    <property type="project" value="InterPro"/>
</dbReference>
<dbReference type="Gene3D" id="1.10.10.60">
    <property type="entry name" value="Homeodomain-like"/>
    <property type="match status" value="1"/>
</dbReference>
<feature type="region of interest" description="Disordered" evidence="6">
    <location>
        <begin position="251"/>
        <end position="270"/>
    </location>
</feature>
<evidence type="ECO:0000256" key="1">
    <source>
        <dbReference type="ARBA" id="ARBA00022723"/>
    </source>
</evidence>
<keyword evidence="2 4" id="KW-0863">Zinc-finger</keyword>
<protein>
    <submittedName>
        <fullName evidence="9">Uncharacterized protein</fullName>
    </submittedName>
</protein>
<dbReference type="InterPro" id="IPR041367">
    <property type="entry name" value="Znf-CCCH_4"/>
</dbReference>
<proteinExistence type="predicted"/>
<evidence type="ECO:0000256" key="5">
    <source>
        <dbReference type="PROSITE-ProRule" id="PRU00723"/>
    </source>
</evidence>
<feature type="domain" description="C3H1-type" evidence="7">
    <location>
        <begin position="225"/>
        <end position="251"/>
    </location>
</feature>
<keyword evidence="1 5" id="KW-0479">Metal-binding</keyword>
<dbReference type="PANTHER" id="PTHR43999:SF1">
    <property type="entry name" value="DNAJ HOMOLOG SUBFAMILY C MEMBER 2"/>
    <property type="match status" value="1"/>
</dbReference>
<feature type="zinc finger region" description="C3H1-type" evidence="5">
    <location>
        <begin position="225"/>
        <end position="251"/>
    </location>
</feature>
<evidence type="ECO:0000313" key="9">
    <source>
        <dbReference type="EMBL" id="EQC26564.1"/>
    </source>
</evidence>
<evidence type="ECO:0000256" key="3">
    <source>
        <dbReference type="ARBA" id="ARBA00022833"/>
    </source>
</evidence>